<organism evidence="1 2">
    <name type="scientific">Cylindrobasidium torrendii FP15055 ss-10</name>
    <dbReference type="NCBI Taxonomy" id="1314674"/>
    <lineage>
        <taxon>Eukaryota</taxon>
        <taxon>Fungi</taxon>
        <taxon>Dikarya</taxon>
        <taxon>Basidiomycota</taxon>
        <taxon>Agaricomycotina</taxon>
        <taxon>Agaricomycetes</taxon>
        <taxon>Agaricomycetidae</taxon>
        <taxon>Agaricales</taxon>
        <taxon>Marasmiineae</taxon>
        <taxon>Physalacriaceae</taxon>
        <taxon>Cylindrobasidium</taxon>
    </lineage>
</organism>
<dbReference type="STRING" id="1314674.A0A0D7BT38"/>
<dbReference type="PANTHER" id="PTHR37327">
    <property type="entry name" value="CHROMOSOME 1, WHOLE GENOME SHOTGUN SEQUENCE"/>
    <property type="match status" value="1"/>
</dbReference>
<dbReference type="EMBL" id="KN880440">
    <property type="protein sequence ID" value="KIY72761.1"/>
    <property type="molecule type" value="Genomic_DNA"/>
</dbReference>
<proteinExistence type="predicted"/>
<accession>A0A0D7BT38</accession>
<dbReference type="Proteomes" id="UP000054007">
    <property type="component" value="Unassembled WGS sequence"/>
</dbReference>
<reference evidence="1 2" key="1">
    <citation type="journal article" date="2015" name="Fungal Genet. Biol.">
        <title>Evolution of novel wood decay mechanisms in Agaricales revealed by the genome sequences of Fistulina hepatica and Cylindrobasidium torrendii.</title>
        <authorList>
            <person name="Floudas D."/>
            <person name="Held B.W."/>
            <person name="Riley R."/>
            <person name="Nagy L.G."/>
            <person name="Koehler G."/>
            <person name="Ransdell A.S."/>
            <person name="Younus H."/>
            <person name="Chow J."/>
            <person name="Chiniquy J."/>
            <person name="Lipzen A."/>
            <person name="Tritt A."/>
            <person name="Sun H."/>
            <person name="Haridas S."/>
            <person name="LaButti K."/>
            <person name="Ohm R.A."/>
            <person name="Kues U."/>
            <person name="Blanchette R.A."/>
            <person name="Grigoriev I.V."/>
            <person name="Minto R.E."/>
            <person name="Hibbett D.S."/>
        </authorList>
    </citation>
    <scope>NUCLEOTIDE SEQUENCE [LARGE SCALE GENOMIC DNA]</scope>
    <source>
        <strain evidence="1 2">FP15055 ss-10</strain>
    </source>
</reference>
<dbReference type="PANTHER" id="PTHR37327:SF1">
    <property type="entry name" value="MICROTUBULE INTERACTING AND TRANSPORT DOMAIN-CONTAINING PROTEIN"/>
    <property type="match status" value="1"/>
</dbReference>
<evidence type="ECO:0008006" key="3">
    <source>
        <dbReference type="Google" id="ProtNLM"/>
    </source>
</evidence>
<dbReference type="AlphaFoldDB" id="A0A0D7BT38"/>
<sequence length="225" mass="24817">MNLLRTTMTSTTGGYITRRLHVPQEVWSQGGAKLSNLAEKVRVVSILCTALEDLQTHSSEHFGAGNVSSGMALGIGSIGKKEADAWVSKLEDFTSLCDGVVANFGKKLGVGEGFVVKKTTWGDKLGRRFDKYINGKNLDSPAAYVQGLRRLFMNAQLLDEHTQAMYATPVAPAYGAFPVEQRQAADMKLKRCSEFFATVVLTFVIRDLSQLLDKYVKKCEKWLAE</sequence>
<name>A0A0D7BT38_9AGAR</name>
<evidence type="ECO:0000313" key="1">
    <source>
        <dbReference type="EMBL" id="KIY72761.1"/>
    </source>
</evidence>
<protein>
    <recommendedName>
        <fullName evidence="3">Glycolipid transfer protein domain-containing protein</fullName>
    </recommendedName>
</protein>
<gene>
    <name evidence="1" type="ORF">CYLTODRAFT_343475</name>
</gene>
<keyword evidence="2" id="KW-1185">Reference proteome</keyword>
<dbReference type="OrthoDB" id="2245455at2759"/>
<evidence type="ECO:0000313" key="2">
    <source>
        <dbReference type="Proteomes" id="UP000054007"/>
    </source>
</evidence>